<keyword evidence="3" id="KW-1185">Reference proteome</keyword>
<dbReference type="Pfam" id="PF01323">
    <property type="entry name" value="DSBA"/>
    <property type="match status" value="1"/>
</dbReference>
<reference evidence="2 3" key="1">
    <citation type="journal article" date="2018" name="Int. J. Syst. Evol. Microbiol.">
        <title>Pseudooceanicola lipolyticus sp. nov., a marine alphaproteobacterium, reclassification of Oceanicola flagellatus as Pseudooceanicola flagellatus comb. nov. and emended description of the genus Pseudooceanicola.</title>
        <authorList>
            <person name="Huang M.-M."/>
            <person name="Guo L.-L."/>
            <person name="Wu Y.-H."/>
            <person name="Lai Q.-L."/>
            <person name="Shao Z.-Z."/>
            <person name="Wang C.-S."/>
            <person name="Wu M."/>
            <person name="Xu X.-W."/>
        </authorList>
    </citation>
    <scope>NUCLEOTIDE SEQUENCE [LARGE SCALE GENOMIC DNA]</scope>
    <source>
        <strain evidence="2 3">157</strain>
    </source>
</reference>
<dbReference type="EMBL" id="PGTB01000029">
    <property type="protein sequence ID" value="PJE36839.1"/>
    <property type="molecule type" value="Genomic_DNA"/>
</dbReference>
<accession>A0A2M8J233</accession>
<dbReference type="OrthoDB" id="9799122at2"/>
<evidence type="ECO:0000259" key="1">
    <source>
        <dbReference type="Pfam" id="PF01323"/>
    </source>
</evidence>
<proteinExistence type="predicted"/>
<protein>
    <submittedName>
        <fullName evidence="2">Polyketide biosynthesis protein</fullName>
    </submittedName>
</protein>
<dbReference type="CDD" id="cd03024">
    <property type="entry name" value="DsbA_FrnE"/>
    <property type="match status" value="1"/>
</dbReference>
<gene>
    <name evidence="2" type="ORF">CVM52_10060</name>
</gene>
<feature type="domain" description="DSBA-like thioredoxin" evidence="1">
    <location>
        <begin position="8"/>
        <end position="206"/>
    </location>
</feature>
<dbReference type="Proteomes" id="UP000231553">
    <property type="component" value="Unassembled WGS sequence"/>
</dbReference>
<evidence type="ECO:0000313" key="3">
    <source>
        <dbReference type="Proteomes" id="UP000231553"/>
    </source>
</evidence>
<dbReference type="PANTHER" id="PTHR13887:SF41">
    <property type="entry name" value="THIOREDOXIN SUPERFAMILY PROTEIN"/>
    <property type="match status" value="1"/>
</dbReference>
<comment type="caution">
    <text evidence="2">The sequence shown here is derived from an EMBL/GenBank/DDBJ whole genome shotgun (WGS) entry which is preliminary data.</text>
</comment>
<evidence type="ECO:0000313" key="2">
    <source>
        <dbReference type="EMBL" id="PJE36839.1"/>
    </source>
</evidence>
<dbReference type="Gene3D" id="3.40.30.10">
    <property type="entry name" value="Glutaredoxin"/>
    <property type="match status" value="1"/>
</dbReference>
<sequence>MTASPVQLDILSDPICPWCYIGKANLEAALAAEPDHPFAIQWHPFQLNPDMPAGGMDRQAYLQAKFGGAEGATRAYAPVAEHAKAAGLNLDLDGISRTPNTLDAHRLIHWAGIEQRQHQAVTALFEAYFVHSRDIGDNEVLADIADSIGMDASVVMRLLASDADRDDIAKRDTQAREMGVQSVPTFIVAGKHAVQGAQPAELWRKVIAELRESIPSD</sequence>
<organism evidence="2 3">
    <name type="scientific">Pseudooceanicola lipolyticus</name>
    <dbReference type="NCBI Taxonomy" id="2029104"/>
    <lineage>
        <taxon>Bacteria</taxon>
        <taxon>Pseudomonadati</taxon>
        <taxon>Pseudomonadota</taxon>
        <taxon>Alphaproteobacteria</taxon>
        <taxon>Rhodobacterales</taxon>
        <taxon>Paracoccaceae</taxon>
        <taxon>Pseudooceanicola</taxon>
    </lineage>
</organism>
<name>A0A2M8J233_9RHOB</name>
<dbReference type="InterPro" id="IPR001853">
    <property type="entry name" value="DSBA-like_thioredoxin_dom"/>
</dbReference>
<dbReference type="SUPFAM" id="SSF52833">
    <property type="entry name" value="Thioredoxin-like"/>
    <property type="match status" value="1"/>
</dbReference>
<dbReference type="PANTHER" id="PTHR13887">
    <property type="entry name" value="GLUTATHIONE S-TRANSFERASE KAPPA"/>
    <property type="match status" value="1"/>
</dbReference>
<dbReference type="GO" id="GO:0016491">
    <property type="term" value="F:oxidoreductase activity"/>
    <property type="evidence" value="ECO:0007669"/>
    <property type="project" value="InterPro"/>
</dbReference>
<dbReference type="RefSeq" id="WP_100162379.1">
    <property type="nucleotide sequence ID" value="NZ_PGTB01000029.1"/>
</dbReference>
<dbReference type="InterPro" id="IPR036249">
    <property type="entry name" value="Thioredoxin-like_sf"/>
</dbReference>
<dbReference type="AlphaFoldDB" id="A0A2M8J233"/>